<evidence type="ECO:0000313" key="3">
    <source>
        <dbReference type="Proteomes" id="UP000234323"/>
    </source>
</evidence>
<protein>
    <submittedName>
        <fullName evidence="2">Uncharacterized protein</fullName>
    </submittedName>
</protein>
<organism evidence="2 3">
    <name type="scientific">Rhizophagus irregularis</name>
    <dbReference type="NCBI Taxonomy" id="588596"/>
    <lineage>
        <taxon>Eukaryota</taxon>
        <taxon>Fungi</taxon>
        <taxon>Fungi incertae sedis</taxon>
        <taxon>Mucoromycota</taxon>
        <taxon>Glomeromycotina</taxon>
        <taxon>Glomeromycetes</taxon>
        <taxon>Glomerales</taxon>
        <taxon>Glomeraceae</taxon>
        <taxon>Rhizophagus</taxon>
    </lineage>
</organism>
<reference evidence="2 3" key="1">
    <citation type="submission" date="2015-10" db="EMBL/GenBank/DDBJ databases">
        <title>Genome analyses suggest a sexual origin of heterokaryosis in a supposedly ancient asexual fungus.</title>
        <authorList>
            <person name="Ropars J."/>
            <person name="Sedzielewska K."/>
            <person name="Noel J."/>
            <person name="Charron P."/>
            <person name="Farinelli L."/>
            <person name="Marton T."/>
            <person name="Kruger M."/>
            <person name="Pelin A."/>
            <person name="Brachmann A."/>
            <person name="Corradi N."/>
        </authorList>
    </citation>
    <scope>NUCLEOTIDE SEQUENCE [LARGE SCALE GENOMIC DNA]</scope>
    <source>
        <strain evidence="2 3">A4</strain>
    </source>
</reference>
<dbReference type="VEuPathDB" id="FungiDB:RhiirA1_401155"/>
<evidence type="ECO:0000313" key="2">
    <source>
        <dbReference type="EMBL" id="PKY61144.1"/>
    </source>
</evidence>
<dbReference type="VEuPathDB" id="FungiDB:FUN_010713"/>
<accession>A0A2I1HQH2</accession>
<gene>
    <name evidence="2" type="ORF">RhiirA4_485726</name>
</gene>
<keyword evidence="3" id="KW-1185">Reference proteome</keyword>
<keyword evidence="1" id="KW-0472">Membrane</keyword>
<keyword evidence="1" id="KW-1133">Transmembrane helix</keyword>
<dbReference type="EMBL" id="LLXI01004988">
    <property type="protein sequence ID" value="PKY61144.1"/>
    <property type="molecule type" value="Genomic_DNA"/>
</dbReference>
<dbReference type="VEuPathDB" id="FungiDB:RhiirFUN_019585"/>
<comment type="caution">
    <text evidence="2">The sequence shown here is derived from an EMBL/GenBank/DDBJ whole genome shotgun (WGS) entry which is preliminary data.</text>
</comment>
<dbReference type="Proteomes" id="UP000234323">
    <property type="component" value="Unassembled WGS sequence"/>
</dbReference>
<keyword evidence="1" id="KW-0812">Transmembrane</keyword>
<feature type="transmembrane region" description="Helical" evidence="1">
    <location>
        <begin position="339"/>
        <end position="365"/>
    </location>
</feature>
<proteinExistence type="predicted"/>
<evidence type="ECO:0000256" key="1">
    <source>
        <dbReference type="SAM" id="Phobius"/>
    </source>
</evidence>
<dbReference type="AlphaFoldDB" id="A0A2I1HQH2"/>
<sequence>MRLDKGLHEDDSDDDENDPELMLILVDCAFTHNNDLPYVRKYLLFHRARFEPFINTPFWFKTLSLPARNFISEVYTENVDIQFTPCERSTSDYPVTPISPSLDSPIDDLFERSFPDDLSSRVVDHFSSLENAGISTLTSIRKQWYEKDFDDEFLSEDDKNMDEFMGQMYAACGLPPISSCSSRSLSPVPVSYDNTSLIFLSDSDDDLMDSDDDSSFLPFDEETYTYHVTEWLELFFRSVCFSFIPIYMRSPSSGLDLTEISSRPLPSFPVLPLSPSFLDLRVANGRRMFWKLFQPSPGLLEFLFVPPLLTADFKFYDKIFSFQPSIYDQITRFACLFEIFAGILLFVRRILGFLHYFFLCIFKFFSQQSLIAKMRYSFLADVLLSYLHLDLSQFGVLLPVGITGVVEQSSSDLMFWS</sequence>
<name>A0A2I1HQH2_9GLOM</name>